<dbReference type="GO" id="GO:0016787">
    <property type="term" value="F:hydrolase activity"/>
    <property type="evidence" value="ECO:0007669"/>
    <property type="project" value="UniProtKB-KW"/>
</dbReference>
<comment type="caution">
    <text evidence="7">The sequence shown here is derived from an EMBL/GenBank/DDBJ whole genome shotgun (WGS) entry which is preliminary data.</text>
</comment>
<dbReference type="InterPro" id="IPR029486">
    <property type="entry name" value="GH97_N"/>
</dbReference>
<dbReference type="Gene3D" id="2.60.40.1180">
    <property type="entry name" value="Golgi alpha-mannosidase II"/>
    <property type="match status" value="1"/>
</dbReference>
<reference evidence="7 8" key="1">
    <citation type="submission" date="2022-03" db="EMBL/GenBank/DDBJ databases">
        <title>Novel taxa within the pig intestine.</title>
        <authorList>
            <person name="Wylensek D."/>
            <person name="Bishof K."/>
            <person name="Afrizal A."/>
            <person name="Clavel T."/>
        </authorList>
    </citation>
    <scope>NUCLEOTIDE SEQUENCE [LARGE SCALE GENOMIC DNA]</scope>
    <source>
        <strain evidence="7 8">CLA-KB-P66</strain>
    </source>
</reference>
<dbReference type="Pfam" id="PF14508">
    <property type="entry name" value="GH97_N"/>
    <property type="match status" value="1"/>
</dbReference>
<keyword evidence="3" id="KW-0732">Signal</keyword>
<feature type="signal peptide" evidence="3">
    <location>
        <begin position="1"/>
        <end position="21"/>
    </location>
</feature>
<dbReference type="InterPro" id="IPR014718">
    <property type="entry name" value="GH-type_carb-bd"/>
</dbReference>
<dbReference type="InterPro" id="IPR013785">
    <property type="entry name" value="Aldolase_TIM"/>
</dbReference>
<dbReference type="Pfam" id="PF10566">
    <property type="entry name" value="Glyco_hydro_97"/>
    <property type="match status" value="1"/>
</dbReference>
<keyword evidence="1 7" id="KW-0378">Hydrolase</keyword>
<dbReference type="InterPro" id="IPR052720">
    <property type="entry name" value="Glycosyl_hydrolase_97"/>
</dbReference>
<dbReference type="PANTHER" id="PTHR35803">
    <property type="entry name" value="GLUCAN 1,4-ALPHA-GLUCOSIDASE SUSB-RELATED"/>
    <property type="match status" value="1"/>
</dbReference>
<dbReference type="PANTHER" id="PTHR35803:SF2">
    <property type="entry name" value="RETAINING ALPHA-GALACTOSIDASE"/>
    <property type="match status" value="1"/>
</dbReference>
<name>A0ABU4WEP6_9BACT</name>
<dbReference type="InterPro" id="IPR017853">
    <property type="entry name" value="GH"/>
</dbReference>
<dbReference type="EMBL" id="JALBUT010000002">
    <property type="protein sequence ID" value="MDX8415035.1"/>
    <property type="molecule type" value="Genomic_DNA"/>
</dbReference>
<feature type="domain" description="Glycosyl-hydrolase 97 C-terminal oligomerisation" evidence="6">
    <location>
        <begin position="554"/>
        <end position="651"/>
    </location>
</feature>
<feature type="domain" description="Glycosyl-hydrolase 97 N-terminal" evidence="5">
    <location>
        <begin position="26"/>
        <end position="283"/>
    </location>
</feature>
<evidence type="ECO:0000259" key="6">
    <source>
        <dbReference type="Pfam" id="PF14509"/>
    </source>
</evidence>
<dbReference type="Gene3D" id="3.20.20.70">
    <property type="entry name" value="Aldolase class I"/>
    <property type="match status" value="1"/>
</dbReference>
<dbReference type="RefSeq" id="WP_370396480.1">
    <property type="nucleotide sequence ID" value="NZ_JALBUT010000002.1"/>
</dbReference>
<feature type="chain" id="PRO_5045961633" evidence="3">
    <location>
        <begin position="22"/>
        <end position="657"/>
    </location>
</feature>
<dbReference type="Gene3D" id="2.70.98.10">
    <property type="match status" value="1"/>
</dbReference>
<dbReference type="Proteomes" id="UP001275932">
    <property type="component" value="Unassembled WGS sequence"/>
</dbReference>
<dbReference type="InterPro" id="IPR013780">
    <property type="entry name" value="Glyco_hydro_b"/>
</dbReference>
<dbReference type="SUPFAM" id="SSF51445">
    <property type="entry name" value="(Trans)glycosidases"/>
    <property type="match status" value="1"/>
</dbReference>
<dbReference type="InterPro" id="IPR019563">
    <property type="entry name" value="GH97_catalytic"/>
</dbReference>
<evidence type="ECO:0000256" key="3">
    <source>
        <dbReference type="SAM" id="SignalP"/>
    </source>
</evidence>
<dbReference type="InterPro" id="IPR029483">
    <property type="entry name" value="GH97_C"/>
</dbReference>
<gene>
    <name evidence="7" type="ORF">MOX91_02420</name>
</gene>
<keyword evidence="2" id="KW-0326">Glycosidase</keyword>
<evidence type="ECO:0000256" key="2">
    <source>
        <dbReference type="ARBA" id="ARBA00023295"/>
    </source>
</evidence>
<organism evidence="7 8">
    <name type="scientific">Intestinicryptomonas porci</name>
    <dbReference type="NCBI Taxonomy" id="2926320"/>
    <lineage>
        <taxon>Bacteria</taxon>
        <taxon>Pseudomonadati</taxon>
        <taxon>Verrucomicrobiota</taxon>
        <taxon>Opitutia</taxon>
        <taxon>Opitutales</taxon>
        <taxon>Intestinicryptomonaceae</taxon>
        <taxon>Intestinicryptomonas</taxon>
    </lineage>
</organism>
<feature type="domain" description="Glycosyl-hydrolase 97 catalytic" evidence="4">
    <location>
        <begin position="305"/>
        <end position="459"/>
    </location>
</feature>
<protein>
    <submittedName>
        <fullName evidence="7">Glycoside hydrolase family 97 protein</fullName>
    </submittedName>
</protein>
<evidence type="ECO:0000259" key="5">
    <source>
        <dbReference type="Pfam" id="PF14508"/>
    </source>
</evidence>
<evidence type="ECO:0000256" key="1">
    <source>
        <dbReference type="ARBA" id="ARBA00022801"/>
    </source>
</evidence>
<evidence type="ECO:0000313" key="7">
    <source>
        <dbReference type="EMBL" id="MDX8415035.1"/>
    </source>
</evidence>
<evidence type="ECO:0000313" key="8">
    <source>
        <dbReference type="Proteomes" id="UP001275932"/>
    </source>
</evidence>
<accession>A0ABU4WEP6</accession>
<sequence>MLRIISATIFTLLLTLAQANAKIIEVKSPNGTLCAKMEDDENLKYSLFLDGTPLLENCAISMHTDKGDWGVNSKIKSSKQTLIDKTESSPFFIKSKIRDFCTEAVLDFGQFSLIVRLYDNAFAFRFVGKMGKSQMLVKSETFELKFQSDATAWIHGCGGVQTSFEEEIMTWKVKDLERKFAAGLPFVVSQNGVKIAVLESDVFSYPSLRVKFDKEKKHPVGWNAKYPKTFKIASFGRTVVADEEEDFIAKTNGNAKFPWRIIQVAKEDKELLESDLVYKLATPSKIKDTSWIPSGICTWDWMCRNNLRGVDFDPQLNQKSAHYFIDFASKFALAFALIDDGWVKGDAINDDTLFLKGDYRIDIKEAAAYAKSKNVKFLLWALAKNIAYDPENSFKMIAENGVAGLKIDFIERDDQLANEMHEKFARIAAKYKLAIFFHGCLRPTGMNRTYPNILSYESVRGNEFPQIMSPEQNVKIAQTRTLVGPLDYTPGVMTNTQDTPKQRLRDILITKGTRASQIALFVMYFSPIQMVCDSPTTYESEPKTTKFLAGIPTVWDETKAINCKMDEYATIARRKGDVWYLAGLTVKGNHKHKENLSEFLNPNEKYVAEIYRDTTNSHKIGMDFKHETIEVNGGDTITFPVANNGGFVIKFTKKPRP</sequence>
<dbReference type="Pfam" id="PF14509">
    <property type="entry name" value="GH97_C"/>
    <property type="match status" value="1"/>
</dbReference>
<proteinExistence type="predicted"/>
<evidence type="ECO:0000259" key="4">
    <source>
        <dbReference type="Pfam" id="PF10566"/>
    </source>
</evidence>
<keyword evidence="8" id="KW-1185">Reference proteome</keyword>